<dbReference type="InParanoid" id="M3Z1Q6"/>
<dbReference type="HOGENOM" id="CLU_1045711_0_0_1"/>
<sequence>MGWALLLTCKASFRLDRGIRGVLLGRALQVLPPELKDAPGEGLQEGWAPQVLRPSPLASPGLPEAPTRRGGICEPGVLTSRNTGNIVPAAACPEARHAPGNGIQPGVGDPPPAPLHLPLSFRDAFVSLGPRKHESTWFHPSRLCRGPWSGGPLPGSGSSASSSPPRPSLPFPGRPGLPLGRWQMVAQPAWQHLRLSAHWASERHSCVQFRSACSWGHTPGFSASPPGRRTVSGRGAPVSEGAHLLRPGLQISSSKGFSVSGPRRPS</sequence>
<feature type="compositionally biased region" description="Pro residues" evidence="1">
    <location>
        <begin position="164"/>
        <end position="175"/>
    </location>
</feature>
<dbReference type="AlphaFoldDB" id="M3Z1Q6"/>
<reference evidence="2" key="1">
    <citation type="submission" date="2024-06" db="UniProtKB">
        <authorList>
            <consortium name="Ensembl"/>
        </authorList>
    </citation>
    <scope>IDENTIFICATION</scope>
</reference>
<organism evidence="2">
    <name type="scientific">Mustela putorius furo</name>
    <name type="common">European domestic ferret</name>
    <name type="synonym">Mustela furo</name>
    <dbReference type="NCBI Taxonomy" id="9669"/>
    <lineage>
        <taxon>Eukaryota</taxon>
        <taxon>Metazoa</taxon>
        <taxon>Chordata</taxon>
        <taxon>Craniata</taxon>
        <taxon>Vertebrata</taxon>
        <taxon>Euteleostomi</taxon>
        <taxon>Mammalia</taxon>
        <taxon>Eutheria</taxon>
        <taxon>Laurasiatheria</taxon>
        <taxon>Carnivora</taxon>
        <taxon>Caniformia</taxon>
        <taxon>Musteloidea</taxon>
        <taxon>Mustelidae</taxon>
        <taxon>Mustelinae</taxon>
        <taxon>Mustela</taxon>
    </lineage>
</organism>
<name>M3Z1Q6_MUSPF</name>
<protein>
    <submittedName>
        <fullName evidence="2">Uncharacterized protein</fullName>
    </submittedName>
</protein>
<accession>M3Z1Q6</accession>
<dbReference type="EMBL" id="AEYP01020285">
    <property type="status" value="NOT_ANNOTATED_CDS"/>
    <property type="molecule type" value="Genomic_DNA"/>
</dbReference>
<dbReference type="Ensembl" id="ENSMPUT00000017777.1">
    <property type="protein sequence ID" value="ENSMPUP00000017518.1"/>
    <property type="gene ID" value="ENSMPUG00000017631.1"/>
</dbReference>
<proteinExistence type="predicted"/>
<feature type="region of interest" description="Disordered" evidence="1">
    <location>
        <begin position="219"/>
        <end position="266"/>
    </location>
</feature>
<evidence type="ECO:0000313" key="2">
    <source>
        <dbReference type="Ensembl" id="ENSMPUP00000017518.1"/>
    </source>
</evidence>
<evidence type="ECO:0000256" key="1">
    <source>
        <dbReference type="SAM" id="MobiDB-lite"/>
    </source>
</evidence>
<feature type="region of interest" description="Disordered" evidence="1">
    <location>
        <begin position="148"/>
        <end position="175"/>
    </location>
</feature>